<keyword evidence="3" id="KW-1185">Reference proteome</keyword>
<dbReference type="Pfam" id="PF00480">
    <property type="entry name" value="ROK"/>
    <property type="match status" value="1"/>
</dbReference>
<dbReference type="InterPro" id="IPR000600">
    <property type="entry name" value="ROK"/>
</dbReference>
<dbReference type="PROSITE" id="PS01125">
    <property type="entry name" value="ROK"/>
    <property type="match status" value="1"/>
</dbReference>
<evidence type="ECO:0000256" key="1">
    <source>
        <dbReference type="ARBA" id="ARBA00006479"/>
    </source>
</evidence>
<dbReference type="SUPFAM" id="SSF53067">
    <property type="entry name" value="Actin-like ATPase domain"/>
    <property type="match status" value="1"/>
</dbReference>
<dbReference type="CDD" id="cd24068">
    <property type="entry name" value="ASKHA_NBD_ROK_FnNanK-like"/>
    <property type="match status" value="1"/>
</dbReference>
<dbReference type="InterPro" id="IPR043129">
    <property type="entry name" value="ATPase_NBD"/>
</dbReference>
<dbReference type="EC" id="2.7.1.2" evidence="2"/>
<protein>
    <submittedName>
        <fullName evidence="2">Glucokinase</fullName>
        <ecNumber evidence="2">2.7.1.2</ecNumber>
    </submittedName>
</protein>
<dbReference type="InterPro" id="IPR049874">
    <property type="entry name" value="ROK_cs"/>
</dbReference>
<dbReference type="PANTHER" id="PTHR18964">
    <property type="entry name" value="ROK (REPRESSOR, ORF, KINASE) FAMILY"/>
    <property type="match status" value="1"/>
</dbReference>
<proteinExistence type="inferred from homology"/>
<evidence type="ECO:0000313" key="3">
    <source>
        <dbReference type="Proteomes" id="UP001519289"/>
    </source>
</evidence>
<comment type="similarity">
    <text evidence="1">Belongs to the ROK (NagC/XylR) family.</text>
</comment>
<organism evidence="2 3">
    <name type="scientific">Symbiobacterium terraclitae</name>
    <dbReference type="NCBI Taxonomy" id="557451"/>
    <lineage>
        <taxon>Bacteria</taxon>
        <taxon>Bacillati</taxon>
        <taxon>Bacillota</taxon>
        <taxon>Clostridia</taxon>
        <taxon>Eubacteriales</taxon>
        <taxon>Symbiobacteriaceae</taxon>
        <taxon>Symbiobacterium</taxon>
    </lineage>
</organism>
<evidence type="ECO:0000313" key="2">
    <source>
        <dbReference type="EMBL" id="MBP2019606.1"/>
    </source>
</evidence>
<dbReference type="RefSeq" id="WP_209467709.1">
    <property type="nucleotide sequence ID" value="NZ_JAGGLG010000031.1"/>
</dbReference>
<name>A0ABS4JXH9_9FIRM</name>
<sequence length="305" mass="30700">MTDRLALGIDIGGTSCSLALMDEAGRLRKTFDIPTRAHEGGEALIARLIEAAGRVLAEGAGMLGIGIGSAGQIDFATGTCRYATEALPGWTGMPIADRFRAAFGLPVWVENDANAAALAEHRYGAGRGLSDLICLTLGTGIGGGAIAGGRLVRGAHGAGGELGHIPVEPGGAPCACGSSGCLEAYASATGILRMARESGVEAGSAREVYALAAGGDAAALAVTERAARYLAQGIVAMVAAFDPQAVLIGGGVSQAGDLLFAPLRRHLEANPFVRGRCAVRPAALGPAAGVIGAAAQVFLYHNRED</sequence>
<keyword evidence="2" id="KW-0808">Transferase</keyword>
<dbReference type="PANTHER" id="PTHR18964:SF169">
    <property type="entry name" value="N-ACETYLMANNOSAMINE KINASE"/>
    <property type="match status" value="1"/>
</dbReference>
<comment type="caution">
    <text evidence="2">The sequence shown here is derived from an EMBL/GenBank/DDBJ whole genome shotgun (WGS) entry which is preliminary data.</text>
</comment>
<dbReference type="Proteomes" id="UP001519289">
    <property type="component" value="Unassembled WGS sequence"/>
</dbReference>
<accession>A0ABS4JXH9</accession>
<reference evidence="2 3" key="1">
    <citation type="submission" date="2021-03" db="EMBL/GenBank/DDBJ databases">
        <title>Genomic Encyclopedia of Type Strains, Phase IV (KMG-IV): sequencing the most valuable type-strain genomes for metagenomic binning, comparative biology and taxonomic classification.</title>
        <authorList>
            <person name="Goeker M."/>
        </authorList>
    </citation>
    <scope>NUCLEOTIDE SEQUENCE [LARGE SCALE GENOMIC DNA]</scope>
    <source>
        <strain evidence="2 3">DSM 27138</strain>
    </source>
</reference>
<gene>
    <name evidence="2" type="ORF">J2Z79_003048</name>
</gene>
<dbReference type="Gene3D" id="3.30.420.40">
    <property type="match status" value="2"/>
</dbReference>
<dbReference type="GO" id="GO:0004340">
    <property type="term" value="F:glucokinase activity"/>
    <property type="evidence" value="ECO:0007669"/>
    <property type="project" value="UniProtKB-EC"/>
</dbReference>
<dbReference type="EMBL" id="JAGGLG010000031">
    <property type="protein sequence ID" value="MBP2019606.1"/>
    <property type="molecule type" value="Genomic_DNA"/>
</dbReference>